<dbReference type="EMBL" id="NBNE01000392">
    <property type="protein sequence ID" value="OWZ19857.1"/>
    <property type="molecule type" value="Genomic_DNA"/>
</dbReference>
<reference evidence="3" key="1">
    <citation type="submission" date="2017-03" db="EMBL/GenBank/DDBJ databases">
        <title>Phytopthora megakarya and P. palmivora, two closely related causual agents of cacao black pod achieved similar genome size and gene model numbers by different mechanisms.</title>
        <authorList>
            <person name="Ali S."/>
            <person name="Shao J."/>
            <person name="Larry D.J."/>
            <person name="Kronmiller B."/>
            <person name="Shen D."/>
            <person name="Strem M.D."/>
            <person name="Melnick R.L."/>
            <person name="Guiltinan M.J."/>
            <person name="Tyler B.M."/>
            <person name="Meinhardt L.W."/>
            <person name="Bailey B.A."/>
        </authorList>
    </citation>
    <scope>NUCLEOTIDE SEQUENCE [LARGE SCALE GENOMIC DNA]</scope>
    <source>
        <strain evidence="3">zdho120</strain>
    </source>
</reference>
<accession>A0A225WS05</accession>
<name>A0A225WS05_9STRA</name>
<evidence type="ECO:0000313" key="2">
    <source>
        <dbReference type="EMBL" id="OWZ19857.1"/>
    </source>
</evidence>
<dbReference type="InterPro" id="IPR013103">
    <property type="entry name" value="RVT_2"/>
</dbReference>
<comment type="caution">
    <text evidence="2">The sequence shown here is derived from an EMBL/GenBank/DDBJ whole genome shotgun (WGS) entry which is preliminary data.</text>
</comment>
<dbReference type="Proteomes" id="UP000198211">
    <property type="component" value="Unassembled WGS sequence"/>
</dbReference>
<evidence type="ECO:0000259" key="1">
    <source>
        <dbReference type="Pfam" id="PF07727"/>
    </source>
</evidence>
<feature type="domain" description="Reverse transcriptase Ty1/copia-type" evidence="1">
    <location>
        <begin position="2"/>
        <end position="72"/>
    </location>
</feature>
<dbReference type="AlphaFoldDB" id="A0A225WS05"/>
<dbReference type="Pfam" id="PF07727">
    <property type="entry name" value="RVT_2"/>
    <property type="match status" value="1"/>
</dbReference>
<proteinExistence type="predicted"/>
<gene>
    <name evidence="2" type="ORF">PHMEG_0005828</name>
</gene>
<protein>
    <submittedName>
        <fullName evidence="2">Gag-pol Polyprotein</fullName>
    </submittedName>
</protein>
<keyword evidence="3" id="KW-1185">Reference proteome</keyword>
<organism evidence="2 3">
    <name type="scientific">Phytophthora megakarya</name>
    <dbReference type="NCBI Taxonomy" id="4795"/>
    <lineage>
        <taxon>Eukaryota</taxon>
        <taxon>Sar</taxon>
        <taxon>Stramenopiles</taxon>
        <taxon>Oomycota</taxon>
        <taxon>Peronosporomycetes</taxon>
        <taxon>Peronosporales</taxon>
        <taxon>Peronosporaceae</taxon>
        <taxon>Phytophthora</taxon>
    </lineage>
</organism>
<dbReference type="STRING" id="4795.A0A225WS05"/>
<evidence type="ECO:0000313" key="3">
    <source>
        <dbReference type="Proteomes" id="UP000198211"/>
    </source>
</evidence>
<sequence>MRLKARLVIHGFKQRLGVDYNETYAPVIRFETIRAALYYAVQCDWYVLQNDVKTAFLYGDLEEVIFMEQPPAPNVWNKTLHAKLMTMKFIRLSSDHGLYMMKKDG</sequence>
<dbReference type="OrthoDB" id="119018at2759"/>